<dbReference type="InterPro" id="IPR010131">
    <property type="entry name" value="MdtP/NodT-like"/>
</dbReference>
<proteinExistence type="predicted"/>
<dbReference type="Pfam" id="PF02321">
    <property type="entry name" value="OEP"/>
    <property type="match status" value="1"/>
</dbReference>
<protein>
    <recommendedName>
        <fullName evidence="3">Outer membrane efflux protein</fullName>
    </recommendedName>
</protein>
<dbReference type="PANTHER" id="PTHR30203">
    <property type="entry name" value="OUTER MEMBRANE CATION EFFLUX PROTEIN"/>
    <property type="match status" value="1"/>
</dbReference>
<keyword evidence="1" id="KW-0175">Coiled coil</keyword>
<evidence type="ECO:0008006" key="3">
    <source>
        <dbReference type="Google" id="ProtNLM"/>
    </source>
</evidence>
<organism evidence="2">
    <name type="scientific">marine sediment metagenome</name>
    <dbReference type="NCBI Taxonomy" id="412755"/>
    <lineage>
        <taxon>unclassified sequences</taxon>
        <taxon>metagenomes</taxon>
        <taxon>ecological metagenomes</taxon>
    </lineage>
</organism>
<name>X1C2P0_9ZZZZ</name>
<dbReference type="EMBL" id="BART01025492">
    <property type="protein sequence ID" value="GAH01547.1"/>
    <property type="molecule type" value="Genomic_DNA"/>
</dbReference>
<dbReference type="AlphaFoldDB" id="X1C2P0"/>
<dbReference type="PANTHER" id="PTHR30203:SF24">
    <property type="entry name" value="BLR4935 PROTEIN"/>
    <property type="match status" value="1"/>
</dbReference>
<comment type="caution">
    <text evidence="2">The sequence shown here is derived from an EMBL/GenBank/DDBJ whole genome shotgun (WGS) entry which is preliminary data.</text>
</comment>
<evidence type="ECO:0000256" key="1">
    <source>
        <dbReference type="SAM" id="Coils"/>
    </source>
</evidence>
<feature type="non-terminal residue" evidence="2">
    <location>
        <position position="1"/>
    </location>
</feature>
<evidence type="ECO:0000313" key="2">
    <source>
        <dbReference type="EMBL" id="GAH01547.1"/>
    </source>
</evidence>
<dbReference type="InterPro" id="IPR003423">
    <property type="entry name" value="OMP_efflux"/>
</dbReference>
<dbReference type="GO" id="GO:0015562">
    <property type="term" value="F:efflux transmembrane transporter activity"/>
    <property type="evidence" value="ECO:0007669"/>
    <property type="project" value="InterPro"/>
</dbReference>
<dbReference type="Gene3D" id="1.20.1600.10">
    <property type="entry name" value="Outer membrane efflux proteins (OEP)"/>
    <property type="match status" value="1"/>
</dbReference>
<gene>
    <name evidence="2" type="ORF">S01H4_45741</name>
</gene>
<reference evidence="2" key="1">
    <citation type="journal article" date="2014" name="Front. Microbiol.">
        <title>High frequency of phylogenetically diverse reductive dehalogenase-homologous genes in deep subseafloor sedimentary metagenomes.</title>
        <authorList>
            <person name="Kawai M."/>
            <person name="Futagami T."/>
            <person name="Toyoda A."/>
            <person name="Takaki Y."/>
            <person name="Nishi S."/>
            <person name="Hori S."/>
            <person name="Arai W."/>
            <person name="Tsubouchi T."/>
            <person name="Morono Y."/>
            <person name="Uchiyama I."/>
            <person name="Ito T."/>
            <person name="Fujiyama A."/>
            <person name="Inagaki F."/>
            <person name="Takami H."/>
        </authorList>
    </citation>
    <scope>NUCLEOTIDE SEQUENCE</scope>
    <source>
        <strain evidence="2">Expedition CK06-06</strain>
    </source>
</reference>
<dbReference type="SUPFAM" id="SSF56954">
    <property type="entry name" value="Outer membrane efflux proteins (OEP)"/>
    <property type="match status" value="1"/>
</dbReference>
<feature type="coiled-coil region" evidence="1">
    <location>
        <begin position="73"/>
        <end position="100"/>
    </location>
</feature>
<accession>X1C2P0</accession>
<sequence length="166" mass="18734">LTQAKKDYYPDFNLKFDYITIGGGSTTHSRDGQNAWIGSIGVNIPLWRKKLQAGEAQAQIKLNASRASLQDIRNSTMAAINELYLEIKTLEEQIELYEHTLLPQAEQSVKASEIGYITGKVDFLNLLDGERTTLQLRTGYQKLLIDKEKSRAHLERIVGRDLGRGK</sequence>